<evidence type="ECO:0000259" key="8">
    <source>
        <dbReference type="SMART" id="SM01320"/>
    </source>
</evidence>
<name>A0A803QIE3_CANSA</name>
<evidence type="ECO:0008006" key="11">
    <source>
        <dbReference type="Google" id="ProtNLM"/>
    </source>
</evidence>
<protein>
    <recommendedName>
        <fullName evidence="11">MD-2-related lipid-recognition domain-containing protein</fullName>
    </recommendedName>
</protein>
<dbReference type="InterPro" id="IPR003172">
    <property type="entry name" value="ML_dom"/>
</dbReference>
<dbReference type="FunFam" id="2.60.40.770:FF:000002">
    <property type="entry name" value="putative phosphatidylglycerol/phosphatidylinositol transfer protein DDB_G0282179"/>
    <property type="match status" value="1"/>
</dbReference>
<accession>A0A803QIE3</accession>
<dbReference type="Gramene" id="evm.model.10.1090">
    <property type="protein sequence ID" value="cds.evm.model.10.1090"/>
    <property type="gene ID" value="evm.TU.10.1090"/>
</dbReference>
<dbReference type="EMBL" id="UZAU01000815">
    <property type="status" value="NOT_ANNOTATED_CDS"/>
    <property type="molecule type" value="Genomic_DNA"/>
</dbReference>
<dbReference type="InterPro" id="IPR039670">
    <property type="entry name" value="NPC2-like"/>
</dbReference>
<dbReference type="AlphaFoldDB" id="A0A803QIE3"/>
<evidence type="ECO:0000256" key="3">
    <source>
        <dbReference type="ARBA" id="ARBA00011245"/>
    </source>
</evidence>
<keyword evidence="5" id="KW-0732">Signal</keyword>
<evidence type="ECO:0000256" key="4">
    <source>
        <dbReference type="ARBA" id="ARBA00022448"/>
    </source>
</evidence>
<keyword evidence="10" id="KW-1185">Reference proteome</keyword>
<dbReference type="KEGG" id="csav:115700492"/>
<comment type="similarity">
    <text evidence="2">Belongs to the NPC2 family.</text>
</comment>
<sequence length="179" mass="19610">MNNSKHSKLPPNIRLHSSHRLPHLSSNPFLILSEMKLFLLLLVLIAPLAQATDINYCTKKLYEVKVSKVDINPYPIVRGEPATFAIAATTDTPISGGKIEIDVSVFGIQIHREFLDLCTETSCPVSSGDFVVSHSQALPAFTPPGTYTLRMRMHDESGHELTCISFKFSIGLGSSVADS</sequence>
<dbReference type="CDD" id="cd00917">
    <property type="entry name" value="PG-PI_TP"/>
    <property type="match status" value="1"/>
</dbReference>
<dbReference type="PANTHER" id="PTHR11306:SF0">
    <property type="entry name" value="PHOSPHATIDYLGLYCEROL_PHOSPHATIDYLINOSITOL TRANSFER PROTEIN"/>
    <property type="match status" value="1"/>
</dbReference>
<dbReference type="OrthoDB" id="6409159at2759"/>
<dbReference type="InterPro" id="IPR014756">
    <property type="entry name" value="Ig_E-set"/>
</dbReference>
<reference evidence="9" key="1">
    <citation type="submission" date="2021-03" db="UniProtKB">
        <authorList>
            <consortium name="EnsemblPlants"/>
        </authorList>
    </citation>
    <scope>IDENTIFICATION</scope>
</reference>
<organism evidence="9 10">
    <name type="scientific">Cannabis sativa</name>
    <name type="common">Hemp</name>
    <name type="synonym">Marijuana</name>
    <dbReference type="NCBI Taxonomy" id="3483"/>
    <lineage>
        <taxon>Eukaryota</taxon>
        <taxon>Viridiplantae</taxon>
        <taxon>Streptophyta</taxon>
        <taxon>Embryophyta</taxon>
        <taxon>Tracheophyta</taxon>
        <taxon>Spermatophyta</taxon>
        <taxon>Magnoliopsida</taxon>
        <taxon>eudicotyledons</taxon>
        <taxon>Gunneridae</taxon>
        <taxon>Pentapetalae</taxon>
        <taxon>rosids</taxon>
        <taxon>fabids</taxon>
        <taxon>Rosales</taxon>
        <taxon>Cannabaceae</taxon>
        <taxon>Cannabis</taxon>
    </lineage>
</organism>
<dbReference type="GeneID" id="115700492"/>
<dbReference type="PANTHER" id="PTHR11306">
    <property type="entry name" value="NIEMANN PICK TYPE C2 PROTEIN NPC2-RELATED"/>
    <property type="match status" value="1"/>
</dbReference>
<evidence type="ECO:0000256" key="5">
    <source>
        <dbReference type="ARBA" id="ARBA00022729"/>
    </source>
</evidence>
<evidence type="ECO:0000259" key="7">
    <source>
        <dbReference type="SMART" id="SM00737"/>
    </source>
</evidence>
<feature type="domain" description="ML-like" evidence="8">
    <location>
        <begin position="47"/>
        <end position="175"/>
    </location>
</feature>
<dbReference type="InterPro" id="IPR032800">
    <property type="entry name" value="TRP_N"/>
</dbReference>
<feature type="domain" description="MD-2-related lipid-recognition" evidence="7">
    <location>
        <begin position="54"/>
        <end position="168"/>
    </location>
</feature>
<keyword evidence="6" id="KW-0445">Lipid transport</keyword>
<dbReference type="Proteomes" id="UP000596661">
    <property type="component" value="Unassembled WGS sequence"/>
</dbReference>
<comment type="subunit">
    <text evidence="3">Monomer.</text>
</comment>
<dbReference type="Pfam" id="PF02221">
    <property type="entry name" value="E1_DerP2_DerF2"/>
    <property type="match status" value="1"/>
</dbReference>
<evidence type="ECO:0000313" key="10">
    <source>
        <dbReference type="Proteomes" id="UP000596661"/>
    </source>
</evidence>
<dbReference type="GO" id="GO:0032366">
    <property type="term" value="P:intracellular sterol transport"/>
    <property type="evidence" value="ECO:0007669"/>
    <property type="project" value="InterPro"/>
</dbReference>
<dbReference type="OMA" id="RYCDKKA"/>
<dbReference type="SMART" id="SM00737">
    <property type="entry name" value="ML"/>
    <property type="match status" value="1"/>
</dbReference>
<dbReference type="GO" id="GO:0032934">
    <property type="term" value="F:sterol binding"/>
    <property type="evidence" value="ECO:0007669"/>
    <property type="project" value="InterPro"/>
</dbReference>
<proteinExistence type="inferred from homology"/>
<dbReference type="Gene3D" id="2.60.40.770">
    <property type="match status" value="1"/>
</dbReference>
<comment type="function">
    <text evidence="1">Catalyzes the intermembrane transfer of phosphatidylglycerol and phosphatidylinositol.</text>
</comment>
<gene>
    <name evidence="9" type="primary">LOC115700492</name>
</gene>
<evidence type="ECO:0000256" key="1">
    <source>
        <dbReference type="ARBA" id="ARBA00002053"/>
    </source>
</evidence>
<dbReference type="RefSeq" id="XP_030483895.1">
    <property type="nucleotide sequence ID" value="XM_030628035.2"/>
</dbReference>
<evidence type="ECO:0000313" key="9">
    <source>
        <dbReference type="EnsemblPlants" id="cds.evm.model.10.1090"/>
    </source>
</evidence>
<dbReference type="SUPFAM" id="SSF81296">
    <property type="entry name" value="E set domains"/>
    <property type="match status" value="1"/>
</dbReference>
<evidence type="ECO:0000256" key="6">
    <source>
        <dbReference type="ARBA" id="ARBA00023055"/>
    </source>
</evidence>
<keyword evidence="4" id="KW-0813">Transport</keyword>
<dbReference type="EnsemblPlants" id="evm.model.10.1090">
    <property type="protein sequence ID" value="cds.evm.model.10.1090"/>
    <property type="gene ID" value="evm.TU.10.1090"/>
</dbReference>
<dbReference type="InterPro" id="IPR033917">
    <property type="entry name" value="ML_PG-PI_TP"/>
</dbReference>
<evidence type="ECO:0000256" key="2">
    <source>
        <dbReference type="ARBA" id="ARBA00006370"/>
    </source>
</evidence>
<dbReference type="SMART" id="SM01320">
    <property type="entry name" value="TRP_N"/>
    <property type="match status" value="1"/>
</dbReference>